<feature type="region of interest" description="Disordered" evidence="1">
    <location>
        <begin position="159"/>
        <end position="187"/>
    </location>
</feature>
<dbReference type="AlphaFoldDB" id="A0A7J0E8U9"/>
<feature type="region of interest" description="Disordered" evidence="1">
    <location>
        <begin position="309"/>
        <end position="346"/>
    </location>
</feature>
<protein>
    <submittedName>
        <fullName evidence="2">Uncharacterized protein</fullName>
    </submittedName>
</protein>
<evidence type="ECO:0000313" key="2">
    <source>
        <dbReference type="EMBL" id="GFY82888.1"/>
    </source>
</evidence>
<keyword evidence="3" id="KW-1185">Reference proteome</keyword>
<dbReference type="EMBL" id="BJWL01000002">
    <property type="protein sequence ID" value="GFY82888.1"/>
    <property type="molecule type" value="Genomic_DNA"/>
</dbReference>
<proteinExistence type="predicted"/>
<name>A0A7J0E8U9_9ERIC</name>
<comment type="caution">
    <text evidence="2">The sequence shown here is derived from an EMBL/GenBank/DDBJ whole genome shotgun (WGS) entry which is preliminary data.</text>
</comment>
<accession>A0A7J0E8U9</accession>
<reference evidence="2 3" key="1">
    <citation type="submission" date="2019-07" db="EMBL/GenBank/DDBJ databases">
        <title>De Novo Assembly of kiwifruit Actinidia rufa.</title>
        <authorList>
            <person name="Sugita-Konishi S."/>
            <person name="Sato K."/>
            <person name="Mori E."/>
            <person name="Abe Y."/>
            <person name="Kisaki G."/>
            <person name="Hamano K."/>
            <person name="Suezawa K."/>
            <person name="Otani M."/>
            <person name="Fukuda T."/>
            <person name="Manabe T."/>
            <person name="Gomi K."/>
            <person name="Tabuchi M."/>
            <person name="Akimitsu K."/>
            <person name="Kataoka I."/>
        </authorList>
    </citation>
    <scope>NUCLEOTIDE SEQUENCE [LARGE SCALE GENOMIC DNA]</scope>
    <source>
        <strain evidence="3">cv. Fuchu</strain>
    </source>
</reference>
<evidence type="ECO:0000313" key="3">
    <source>
        <dbReference type="Proteomes" id="UP000585474"/>
    </source>
</evidence>
<dbReference type="Proteomes" id="UP000585474">
    <property type="component" value="Unassembled WGS sequence"/>
</dbReference>
<feature type="compositionally biased region" description="Polar residues" evidence="1">
    <location>
        <begin position="159"/>
        <end position="169"/>
    </location>
</feature>
<evidence type="ECO:0000256" key="1">
    <source>
        <dbReference type="SAM" id="MobiDB-lite"/>
    </source>
</evidence>
<sequence>MELNKTQLLVHDDEDLERFRAKHNIPGNVHIERPGSNEVAHLVEGNDDSFPPRKEPGTPFFLGNHYLRHRNSCQPHTRRNPVVRAIKARVPALPIFILSSENEHSDDLAYAPLQPAGEVKIFHSFREAHDSGTSSEETNMLAADSILALNDAVIGVGPSSSEAPFSSKQNGKETVVGSSRRSRRRTGGTSLAFLPSLDMDTELWKPEFAAIELGGQSLRAGDNYDRQVAELHPRMYMKRWLACLAELGIPADNLAWSNPALGIELPKSPEPYSPMILPGFNEEEFMNRPNEEDGEEALENEATQSIGVTTQLAKEPSPSAEKVVQPEEGVEKVAIEDAAHDPSLEP</sequence>
<feature type="compositionally biased region" description="Basic and acidic residues" evidence="1">
    <location>
        <begin position="329"/>
        <end position="346"/>
    </location>
</feature>
<organism evidence="2 3">
    <name type="scientific">Actinidia rufa</name>
    <dbReference type="NCBI Taxonomy" id="165716"/>
    <lineage>
        <taxon>Eukaryota</taxon>
        <taxon>Viridiplantae</taxon>
        <taxon>Streptophyta</taxon>
        <taxon>Embryophyta</taxon>
        <taxon>Tracheophyta</taxon>
        <taxon>Spermatophyta</taxon>
        <taxon>Magnoliopsida</taxon>
        <taxon>eudicotyledons</taxon>
        <taxon>Gunneridae</taxon>
        <taxon>Pentapetalae</taxon>
        <taxon>asterids</taxon>
        <taxon>Ericales</taxon>
        <taxon>Actinidiaceae</taxon>
        <taxon>Actinidia</taxon>
    </lineage>
</organism>
<gene>
    <name evidence="2" type="ORF">Acr_02g0011280</name>
</gene>